<gene>
    <name evidence="3" type="ORF">H2515_11480</name>
</gene>
<dbReference type="Pfam" id="PF02120">
    <property type="entry name" value="Flg_hook"/>
    <property type="match status" value="1"/>
</dbReference>
<evidence type="ECO:0000256" key="1">
    <source>
        <dbReference type="SAM" id="MobiDB-lite"/>
    </source>
</evidence>
<dbReference type="AlphaFoldDB" id="A0A7T5BGZ0"/>
<feature type="domain" description="Flagellar hook-length control protein-like C-terminal" evidence="2">
    <location>
        <begin position="356"/>
        <end position="426"/>
    </location>
</feature>
<evidence type="ECO:0000313" key="3">
    <source>
        <dbReference type="EMBL" id="QQD72040.1"/>
    </source>
</evidence>
<evidence type="ECO:0000259" key="2">
    <source>
        <dbReference type="Pfam" id="PF02120"/>
    </source>
</evidence>
<keyword evidence="3" id="KW-0282">Flagellum</keyword>
<proteinExistence type="predicted"/>
<sequence length="479" mass="50140">MRNIIHTNLPTSSPEGSRLANTKVLNQATPTSFSAQLQIAKKTQAHKALQQHPAASRKDPGSTAGTTTSGTGAQPVPPSNTNALLAPTPAPSIIPVNNQMVDPGGMASVRFTQGRLQTFSQAQNDIAKTRSGTKLSTNITALSESGPHSATIHGTVTTLHPQGGYRTSLQQSVQQSLMATPVAQSMGPLLPQGIRHGHAINPHQAAIQIADTSPGESVLLHQKARHAPRGVVISSYTGKNNHQINMHMRLDVENKNKTPVGITNKVAALMPQVVVPNAAIQVSQSTAANGLNSPATLTASEVNLLLTGSTPLLWVANPSVATTNSSATQESWNQLAPIDLTQPGWQHVIAGRIRQTQQGSMLQIQVHPHHLGPISMQTSNGANGVISVWLQASNPQTQALLQQALPHISQSLSSLGSNASVEVSTNAFGAFGSGAQGHTPNHGRTGESSSRPSPTVPKNPESLAIDSVTSTVSGFESWI</sequence>
<reference evidence="3 4" key="1">
    <citation type="submission" date="2020-07" db="EMBL/GenBank/DDBJ databases">
        <title>Complete genome sequence analysis of Acidithiobacillus ferrivorans XJFY6S-08 reveals extreme environmental adaptation to alpine acid mine drainage.</title>
        <authorList>
            <person name="Yan L."/>
            <person name="Ni Y."/>
        </authorList>
    </citation>
    <scope>NUCLEOTIDE SEQUENCE [LARGE SCALE GENOMIC DNA]</scope>
    <source>
        <strain evidence="3 4">XJFY6S-08</strain>
    </source>
</reference>
<feature type="region of interest" description="Disordered" evidence="1">
    <location>
        <begin position="41"/>
        <end position="87"/>
    </location>
</feature>
<dbReference type="RefSeq" id="WP_198660205.1">
    <property type="nucleotide sequence ID" value="NZ_CP059488.1"/>
</dbReference>
<keyword evidence="3" id="KW-0969">Cilium</keyword>
<dbReference type="InterPro" id="IPR021136">
    <property type="entry name" value="Flagellar_hook_control-like_C"/>
</dbReference>
<accession>A0A7T5BGZ0</accession>
<feature type="compositionally biased region" description="Low complexity" evidence="1">
    <location>
        <begin position="61"/>
        <end position="73"/>
    </location>
</feature>
<organism evidence="3 4">
    <name type="scientific">Acidithiobacillus ferrivorans</name>
    <dbReference type="NCBI Taxonomy" id="160808"/>
    <lineage>
        <taxon>Bacteria</taxon>
        <taxon>Pseudomonadati</taxon>
        <taxon>Pseudomonadota</taxon>
        <taxon>Acidithiobacillia</taxon>
        <taxon>Acidithiobacillales</taxon>
        <taxon>Acidithiobacillaceae</taxon>
        <taxon>Acidithiobacillus</taxon>
    </lineage>
</organism>
<dbReference type="CDD" id="cd17470">
    <property type="entry name" value="T3SS_Flik_C"/>
    <property type="match status" value="1"/>
</dbReference>
<dbReference type="InterPro" id="IPR038610">
    <property type="entry name" value="FliK-like_C_sf"/>
</dbReference>
<feature type="region of interest" description="Disordered" evidence="1">
    <location>
        <begin position="431"/>
        <end position="479"/>
    </location>
</feature>
<evidence type="ECO:0000313" key="4">
    <source>
        <dbReference type="Proteomes" id="UP000595420"/>
    </source>
</evidence>
<keyword evidence="3" id="KW-0966">Cell projection</keyword>
<protein>
    <submittedName>
        <fullName evidence="3">Flagellar hook-length control protein FliK</fullName>
    </submittedName>
</protein>
<dbReference type="Gene3D" id="3.30.750.140">
    <property type="match status" value="1"/>
</dbReference>
<dbReference type="Proteomes" id="UP000595420">
    <property type="component" value="Chromosome"/>
</dbReference>
<dbReference type="EMBL" id="CP059488">
    <property type="protein sequence ID" value="QQD72040.1"/>
    <property type="molecule type" value="Genomic_DNA"/>
</dbReference>
<name>A0A7T5BGZ0_9PROT</name>
<feature type="compositionally biased region" description="Polar residues" evidence="1">
    <location>
        <begin position="467"/>
        <end position="479"/>
    </location>
</feature>